<dbReference type="GO" id="GO:0000287">
    <property type="term" value="F:magnesium ion binding"/>
    <property type="evidence" value="ECO:0007669"/>
    <property type="project" value="UniProtKB-UniRule"/>
</dbReference>
<feature type="binding site" evidence="8">
    <location>
        <position position="8"/>
    </location>
    <ligand>
        <name>Mg(2+)</name>
        <dbReference type="ChEBI" id="CHEBI:18420"/>
    </ligand>
</feature>
<keyword evidence="7 8" id="KW-0275">Fatty acid biosynthesis</keyword>
<dbReference type="InterPro" id="IPR004568">
    <property type="entry name" value="Ppantetheine-prot_Trfase_dom"/>
</dbReference>
<keyword evidence="2 8" id="KW-0808">Transferase</keyword>
<evidence type="ECO:0000313" key="11">
    <source>
        <dbReference type="EMBL" id="MTL94719.1"/>
    </source>
</evidence>
<dbReference type="Gene3D" id="3.90.470.20">
    <property type="entry name" value="4'-phosphopantetheinyl transferase domain"/>
    <property type="match status" value="1"/>
</dbReference>
<dbReference type="SUPFAM" id="SSF56214">
    <property type="entry name" value="4'-phosphopantetheinyl transferase"/>
    <property type="match status" value="1"/>
</dbReference>
<comment type="cofactor">
    <cofactor evidence="8">
        <name>Mg(2+)</name>
        <dbReference type="ChEBI" id="CHEBI:18420"/>
    </cofactor>
</comment>
<evidence type="ECO:0000256" key="1">
    <source>
        <dbReference type="ARBA" id="ARBA00022516"/>
    </source>
</evidence>
<dbReference type="RefSeq" id="WP_006783497.1">
    <property type="nucleotide sequence ID" value="NZ_CAJJOK010000026.1"/>
</dbReference>
<evidence type="ECO:0000256" key="2">
    <source>
        <dbReference type="ARBA" id="ARBA00022679"/>
    </source>
</evidence>
<keyword evidence="6 8" id="KW-0443">Lipid metabolism</keyword>
<keyword evidence="5 8" id="KW-0460">Magnesium</keyword>
<dbReference type="NCBIfam" id="TIGR00556">
    <property type="entry name" value="pantethn_trn"/>
    <property type="match status" value="1"/>
</dbReference>
<dbReference type="GO" id="GO:0008897">
    <property type="term" value="F:holo-[acyl-carrier-protein] synthase activity"/>
    <property type="evidence" value="ECO:0007669"/>
    <property type="project" value="UniProtKB-UniRule"/>
</dbReference>
<comment type="function">
    <text evidence="8">Transfers the 4'-phosphopantetheine moiety from coenzyme A to a Ser of acyl-carrier-protein.</text>
</comment>
<feature type="domain" description="4'-phosphopantetheinyl transferase" evidence="9">
    <location>
        <begin position="4"/>
        <end position="111"/>
    </location>
</feature>
<accession>A0A6G2CPS0</accession>
<dbReference type="InterPro" id="IPR002582">
    <property type="entry name" value="ACPS"/>
</dbReference>
<dbReference type="Proteomes" id="UP000487649">
    <property type="component" value="Unassembled WGS sequence"/>
</dbReference>
<dbReference type="EC" id="2.7.8.7" evidence="8"/>
<sequence>MLKGIGTDIVEINRISSLNHKERFVKKLLSNDEYQLFLNFKSEKRQHEFLAGRWAVKEALYKALGTYCDGKSYTEFSILNDENGKPYLDKPQLEDIHLSLSHCEQYAVAFVVVESN</sequence>
<dbReference type="InterPro" id="IPR037143">
    <property type="entry name" value="4-PPantetheinyl_Trfase_dom_sf"/>
</dbReference>
<feature type="binding site" evidence="8">
    <location>
        <position position="58"/>
    </location>
    <ligand>
        <name>Mg(2+)</name>
        <dbReference type="ChEBI" id="CHEBI:18420"/>
    </ligand>
</feature>
<keyword evidence="8" id="KW-0963">Cytoplasm</keyword>
<evidence type="ECO:0000313" key="10">
    <source>
        <dbReference type="EMBL" id="MTK21979.1"/>
    </source>
</evidence>
<keyword evidence="1 8" id="KW-0444">Lipid biosynthesis</keyword>
<protein>
    <recommendedName>
        <fullName evidence="8">Holo-[acyl-carrier-protein] synthase</fullName>
        <shortName evidence="8">Holo-ACP synthase</shortName>
        <ecNumber evidence="8">2.7.8.7</ecNumber>
    </recommendedName>
    <alternativeName>
        <fullName evidence="8">4'-phosphopantetheinyl transferase AcpS</fullName>
    </alternativeName>
</protein>
<evidence type="ECO:0000256" key="7">
    <source>
        <dbReference type="ARBA" id="ARBA00023160"/>
    </source>
</evidence>
<dbReference type="GO" id="GO:0006633">
    <property type="term" value="P:fatty acid biosynthetic process"/>
    <property type="evidence" value="ECO:0007669"/>
    <property type="project" value="UniProtKB-UniRule"/>
</dbReference>
<dbReference type="NCBIfam" id="TIGR00516">
    <property type="entry name" value="acpS"/>
    <property type="match status" value="1"/>
</dbReference>
<evidence type="ECO:0000313" key="12">
    <source>
        <dbReference type="Proteomes" id="UP000487649"/>
    </source>
</evidence>
<keyword evidence="4 8" id="KW-0276">Fatty acid metabolism</keyword>
<evidence type="ECO:0000256" key="8">
    <source>
        <dbReference type="HAMAP-Rule" id="MF_00101"/>
    </source>
</evidence>
<proteinExistence type="inferred from homology"/>
<dbReference type="InterPro" id="IPR008278">
    <property type="entry name" value="4-PPantetheinyl_Trfase_dom"/>
</dbReference>
<dbReference type="HAMAP" id="MF_00101">
    <property type="entry name" value="AcpS"/>
    <property type="match status" value="1"/>
</dbReference>
<dbReference type="EMBL" id="WMQE01000027">
    <property type="protein sequence ID" value="MTK21979.1"/>
    <property type="molecule type" value="Genomic_DNA"/>
</dbReference>
<comment type="caution">
    <text evidence="11">The sequence shown here is derived from an EMBL/GenBank/DDBJ whole genome shotgun (WGS) entry which is preliminary data.</text>
</comment>
<comment type="subcellular location">
    <subcellularLocation>
        <location evidence="8">Cytoplasm</location>
    </subcellularLocation>
</comment>
<dbReference type="GeneID" id="60058561"/>
<gene>
    <name evidence="8 11" type="primary">acpS</name>
    <name evidence="11" type="ORF">GMA64_09290</name>
    <name evidence="10" type="ORF">GMA92_11195</name>
</gene>
<comment type="catalytic activity">
    <reaction evidence="8">
        <text>apo-[ACP] + CoA = holo-[ACP] + adenosine 3',5'-bisphosphate + H(+)</text>
        <dbReference type="Rhea" id="RHEA:12068"/>
        <dbReference type="Rhea" id="RHEA-COMP:9685"/>
        <dbReference type="Rhea" id="RHEA-COMP:9690"/>
        <dbReference type="ChEBI" id="CHEBI:15378"/>
        <dbReference type="ChEBI" id="CHEBI:29999"/>
        <dbReference type="ChEBI" id="CHEBI:57287"/>
        <dbReference type="ChEBI" id="CHEBI:58343"/>
        <dbReference type="ChEBI" id="CHEBI:64479"/>
        <dbReference type="EC" id="2.7.8.7"/>
    </reaction>
</comment>
<evidence type="ECO:0000259" key="9">
    <source>
        <dbReference type="Pfam" id="PF01648"/>
    </source>
</evidence>
<dbReference type="Pfam" id="PF01648">
    <property type="entry name" value="ACPS"/>
    <property type="match status" value="1"/>
</dbReference>
<organism evidence="11">
    <name type="scientific">Turicibacter sanguinis</name>
    <dbReference type="NCBI Taxonomy" id="154288"/>
    <lineage>
        <taxon>Bacteria</taxon>
        <taxon>Bacillati</taxon>
        <taxon>Bacillota</taxon>
        <taxon>Erysipelotrichia</taxon>
        <taxon>Erysipelotrichales</taxon>
        <taxon>Turicibacteraceae</taxon>
        <taxon>Turicibacter</taxon>
    </lineage>
</organism>
<dbReference type="AlphaFoldDB" id="A0A6G2CPS0"/>
<evidence type="ECO:0000256" key="3">
    <source>
        <dbReference type="ARBA" id="ARBA00022723"/>
    </source>
</evidence>
<keyword evidence="3 8" id="KW-0479">Metal-binding</keyword>
<comment type="similarity">
    <text evidence="8">Belongs to the P-Pant transferase superfamily. AcpS family.</text>
</comment>
<dbReference type="GO" id="GO:0005737">
    <property type="term" value="C:cytoplasm"/>
    <property type="evidence" value="ECO:0007669"/>
    <property type="project" value="UniProtKB-SubCell"/>
</dbReference>
<reference evidence="11 12" key="1">
    <citation type="journal article" date="2019" name="Nat. Med.">
        <title>A library of human gut bacterial isolates paired with longitudinal multiomics data enables mechanistic microbiome research.</title>
        <authorList>
            <person name="Poyet M."/>
            <person name="Groussin M."/>
            <person name="Gibbons S.M."/>
            <person name="Avila-Pacheco J."/>
            <person name="Jiang X."/>
            <person name="Kearney S.M."/>
            <person name="Perrotta A.R."/>
            <person name="Berdy B."/>
            <person name="Zhao S."/>
            <person name="Lieberman T.D."/>
            <person name="Swanson P.K."/>
            <person name="Smith M."/>
            <person name="Roesemann S."/>
            <person name="Alexander J.E."/>
            <person name="Rich S.A."/>
            <person name="Livny J."/>
            <person name="Vlamakis H."/>
            <person name="Clish C."/>
            <person name="Bullock K."/>
            <person name="Deik A."/>
            <person name="Scott J."/>
            <person name="Pierce K.A."/>
            <person name="Xavier R.J."/>
            <person name="Alm E.J."/>
        </authorList>
    </citation>
    <scope>NUCLEOTIDE SEQUENCE</scope>
    <source>
        <strain evidence="11">BIOML-A179</strain>
        <strain evidence="10 12">BIOML-A198</strain>
    </source>
</reference>
<dbReference type="EMBL" id="WMQV01000021">
    <property type="protein sequence ID" value="MTL94719.1"/>
    <property type="molecule type" value="Genomic_DNA"/>
</dbReference>
<name>A0A6G2CPS0_9FIRM</name>
<evidence type="ECO:0000256" key="6">
    <source>
        <dbReference type="ARBA" id="ARBA00023098"/>
    </source>
</evidence>
<evidence type="ECO:0000256" key="5">
    <source>
        <dbReference type="ARBA" id="ARBA00022842"/>
    </source>
</evidence>
<evidence type="ECO:0000256" key="4">
    <source>
        <dbReference type="ARBA" id="ARBA00022832"/>
    </source>
</evidence>